<gene>
    <name evidence="2" type="ORF">CEXT_730791</name>
</gene>
<feature type="region of interest" description="Disordered" evidence="1">
    <location>
        <begin position="32"/>
        <end position="56"/>
    </location>
</feature>
<name>A0AAV4UJS5_CAEEX</name>
<sequence>MQVFALTVIFYHFTFCPSQHRGIIRRPNSWVSTTSRLRSPTQATPRRQKRTLPTRRTQVVETDIWSFGSRSAPDHIKTRRFRAGIRPDSDFSPTLLCPSLHRGE</sequence>
<dbReference type="EMBL" id="BPLR01013028">
    <property type="protein sequence ID" value="GIY58177.1"/>
    <property type="molecule type" value="Genomic_DNA"/>
</dbReference>
<dbReference type="Proteomes" id="UP001054945">
    <property type="component" value="Unassembled WGS sequence"/>
</dbReference>
<evidence type="ECO:0000313" key="2">
    <source>
        <dbReference type="EMBL" id="GIY58177.1"/>
    </source>
</evidence>
<reference evidence="2 3" key="1">
    <citation type="submission" date="2021-06" db="EMBL/GenBank/DDBJ databases">
        <title>Caerostris extrusa draft genome.</title>
        <authorList>
            <person name="Kono N."/>
            <person name="Arakawa K."/>
        </authorList>
    </citation>
    <scope>NUCLEOTIDE SEQUENCE [LARGE SCALE GENOMIC DNA]</scope>
</reference>
<accession>A0AAV4UJS5</accession>
<comment type="caution">
    <text evidence="2">The sequence shown here is derived from an EMBL/GenBank/DDBJ whole genome shotgun (WGS) entry which is preliminary data.</text>
</comment>
<proteinExistence type="predicted"/>
<evidence type="ECO:0008006" key="4">
    <source>
        <dbReference type="Google" id="ProtNLM"/>
    </source>
</evidence>
<organism evidence="2 3">
    <name type="scientific">Caerostris extrusa</name>
    <name type="common">Bark spider</name>
    <name type="synonym">Caerostris bankana</name>
    <dbReference type="NCBI Taxonomy" id="172846"/>
    <lineage>
        <taxon>Eukaryota</taxon>
        <taxon>Metazoa</taxon>
        <taxon>Ecdysozoa</taxon>
        <taxon>Arthropoda</taxon>
        <taxon>Chelicerata</taxon>
        <taxon>Arachnida</taxon>
        <taxon>Araneae</taxon>
        <taxon>Araneomorphae</taxon>
        <taxon>Entelegynae</taxon>
        <taxon>Araneoidea</taxon>
        <taxon>Araneidae</taxon>
        <taxon>Caerostris</taxon>
    </lineage>
</organism>
<feature type="compositionally biased region" description="Polar residues" evidence="1">
    <location>
        <begin position="32"/>
        <end position="45"/>
    </location>
</feature>
<protein>
    <recommendedName>
        <fullName evidence="4">Secreted protein</fullName>
    </recommendedName>
</protein>
<evidence type="ECO:0000313" key="3">
    <source>
        <dbReference type="Proteomes" id="UP001054945"/>
    </source>
</evidence>
<keyword evidence="3" id="KW-1185">Reference proteome</keyword>
<dbReference type="AlphaFoldDB" id="A0AAV4UJS5"/>
<evidence type="ECO:0000256" key="1">
    <source>
        <dbReference type="SAM" id="MobiDB-lite"/>
    </source>
</evidence>